<accession>A0A0F5YI95</accession>
<dbReference type="Proteomes" id="UP000033607">
    <property type="component" value="Unassembled WGS sequence"/>
</dbReference>
<evidence type="ECO:0000313" key="1">
    <source>
        <dbReference type="EMBL" id="KKD38493.1"/>
    </source>
</evidence>
<evidence type="ECO:0000313" key="2">
    <source>
        <dbReference type="Proteomes" id="UP000033607"/>
    </source>
</evidence>
<sequence length="132" mass="15605">MKNQQPVSNRTITQIARTLFIALSDPEQDWFSREELLEILKRVHLGIEYRQLSNDIKLLKEINCPYLNHLKNFNNLNRQSVECLIAFRWLVRNSNRHQACLSINYVMEKITDYEPQFRPESSITIEVTAQAV</sequence>
<protein>
    <submittedName>
        <fullName evidence="1">Uncharacterized protein</fullName>
    </submittedName>
</protein>
<dbReference type="EMBL" id="LATL02000095">
    <property type="protein sequence ID" value="KKD38493.1"/>
    <property type="molecule type" value="Genomic_DNA"/>
</dbReference>
<reference evidence="1 2" key="1">
    <citation type="submission" date="2015-06" db="EMBL/GenBank/DDBJ databases">
        <title>Draft genome assembly of filamentous brackish cyanobacterium Limnoraphis robusta strain CS-951.</title>
        <authorList>
            <person name="Willis A."/>
            <person name="Parks M."/>
            <person name="Burford M.A."/>
        </authorList>
    </citation>
    <scope>NUCLEOTIDE SEQUENCE [LARGE SCALE GENOMIC DNA]</scope>
    <source>
        <strain evidence="1 2">CS-951</strain>
    </source>
</reference>
<dbReference type="AlphaFoldDB" id="A0A0F5YI95"/>
<proteinExistence type="predicted"/>
<gene>
    <name evidence="1" type="ORF">WN50_08545</name>
</gene>
<dbReference type="RefSeq" id="WP_046278113.1">
    <property type="nucleotide sequence ID" value="NZ_LATL02000095.1"/>
</dbReference>
<comment type="caution">
    <text evidence="1">The sequence shown here is derived from an EMBL/GenBank/DDBJ whole genome shotgun (WGS) entry which is preliminary data.</text>
</comment>
<organism evidence="1 2">
    <name type="scientific">Limnoraphis robusta CS-951</name>
    <dbReference type="NCBI Taxonomy" id="1637645"/>
    <lineage>
        <taxon>Bacteria</taxon>
        <taxon>Bacillati</taxon>
        <taxon>Cyanobacteriota</taxon>
        <taxon>Cyanophyceae</taxon>
        <taxon>Oscillatoriophycideae</taxon>
        <taxon>Oscillatoriales</taxon>
        <taxon>Sirenicapillariaceae</taxon>
        <taxon>Limnoraphis</taxon>
    </lineage>
</organism>
<name>A0A0F5YI95_9CYAN</name>